<keyword evidence="2" id="KW-0378">Hydrolase</keyword>
<sequence length="128" mass="14819">MIKPPRLCACGAIVPHGLLCECQQKAKRERSARHDARRPSTRARGYDHEWRKARLEYLQAHPFCRMCGRPASVVDHVIPHRGDKRLFWHRANWQPLCQPCHDSVKQRHEHGIYIQPLCLDSGIGVAEN</sequence>
<dbReference type="InterPro" id="IPR003615">
    <property type="entry name" value="HNH_nuc"/>
</dbReference>
<dbReference type="Pfam" id="PF01844">
    <property type="entry name" value="HNH"/>
    <property type="match status" value="1"/>
</dbReference>
<dbReference type="InterPro" id="IPR002711">
    <property type="entry name" value="HNH"/>
</dbReference>
<keyword evidence="2" id="KW-0255">Endonuclease</keyword>
<feature type="domain" description="HNH nuclease" evidence="1">
    <location>
        <begin position="52"/>
        <end position="102"/>
    </location>
</feature>
<organism evidence="2 3">
    <name type="scientific">Ciceribacter thiooxidans</name>
    <dbReference type="NCBI Taxonomy" id="1969821"/>
    <lineage>
        <taxon>Bacteria</taxon>
        <taxon>Pseudomonadati</taxon>
        <taxon>Pseudomonadota</taxon>
        <taxon>Alphaproteobacteria</taxon>
        <taxon>Hyphomicrobiales</taxon>
        <taxon>Rhizobiaceae</taxon>
        <taxon>Ciceribacter</taxon>
    </lineage>
</organism>
<gene>
    <name evidence="2" type="ORF">ACFOHV_18705</name>
</gene>
<evidence type="ECO:0000259" key="1">
    <source>
        <dbReference type="SMART" id="SM00507"/>
    </source>
</evidence>
<dbReference type="Gene3D" id="1.10.30.50">
    <property type="match status" value="1"/>
</dbReference>
<name>A0ABV7I7E0_9HYPH</name>
<reference evidence="3" key="1">
    <citation type="journal article" date="2019" name="Int. J. Syst. Evol. Microbiol.">
        <title>The Global Catalogue of Microorganisms (GCM) 10K type strain sequencing project: providing services to taxonomists for standard genome sequencing and annotation.</title>
        <authorList>
            <consortium name="The Broad Institute Genomics Platform"/>
            <consortium name="The Broad Institute Genome Sequencing Center for Infectious Disease"/>
            <person name="Wu L."/>
            <person name="Ma J."/>
        </authorList>
    </citation>
    <scope>NUCLEOTIDE SEQUENCE [LARGE SCALE GENOMIC DNA]</scope>
    <source>
        <strain evidence="3">KCTC 52231</strain>
    </source>
</reference>
<proteinExistence type="predicted"/>
<evidence type="ECO:0000313" key="3">
    <source>
        <dbReference type="Proteomes" id="UP001595647"/>
    </source>
</evidence>
<dbReference type="RefSeq" id="WP_182304468.1">
    <property type="nucleotide sequence ID" value="NZ_CP059896.1"/>
</dbReference>
<evidence type="ECO:0000313" key="2">
    <source>
        <dbReference type="EMBL" id="MFC3165320.1"/>
    </source>
</evidence>
<dbReference type="CDD" id="cd00085">
    <property type="entry name" value="HNHc"/>
    <property type="match status" value="1"/>
</dbReference>
<keyword evidence="2" id="KW-0540">Nuclease</keyword>
<keyword evidence="3" id="KW-1185">Reference proteome</keyword>
<dbReference type="EMBL" id="JBHRTG010000019">
    <property type="protein sequence ID" value="MFC3165320.1"/>
    <property type="molecule type" value="Genomic_DNA"/>
</dbReference>
<dbReference type="GO" id="GO:0004519">
    <property type="term" value="F:endonuclease activity"/>
    <property type="evidence" value="ECO:0007669"/>
    <property type="project" value="UniProtKB-KW"/>
</dbReference>
<dbReference type="SMART" id="SM00507">
    <property type="entry name" value="HNHc"/>
    <property type="match status" value="1"/>
</dbReference>
<comment type="caution">
    <text evidence="2">The sequence shown here is derived from an EMBL/GenBank/DDBJ whole genome shotgun (WGS) entry which is preliminary data.</text>
</comment>
<protein>
    <submittedName>
        <fullName evidence="2">HNH endonuclease</fullName>
    </submittedName>
</protein>
<accession>A0ABV7I7E0</accession>
<dbReference type="Proteomes" id="UP001595647">
    <property type="component" value="Unassembled WGS sequence"/>
</dbReference>